<dbReference type="CDD" id="cd03494">
    <property type="entry name" value="SQR_TypeC_SdhD"/>
    <property type="match status" value="1"/>
</dbReference>
<comment type="subcellular location">
    <subcellularLocation>
        <location evidence="2 16">Cell inner membrane</location>
        <topology evidence="2 16">Multi-pass membrane protein</topology>
    </subcellularLocation>
</comment>
<evidence type="ECO:0000256" key="12">
    <source>
        <dbReference type="ARBA" id="ARBA00022982"/>
    </source>
</evidence>
<feature type="transmembrane region" description="Helical" evidence="19">
    <location>
        <begin position="59"/>
        <end position="80"/>
    </location>
</feature>
<dbReference type="PIRSF" id="PIRSF000169">
    <property type="entry name" value="SDH_D"/>
    <property type="match status" value="1"/>
</dbReference>
<gene>
    <name evidence="20" type="ORF">O1U_0121</name>
</gene>
<evidence type="ECO:0000256" key="3">
    <source>
        <dbReference type="ARBA" id="ARBA00005163"/>
    </source>
</evidence>
<keyword evidence="21" id="KW-1185">Reference proteome</keyword>
<sequence>MVNNLFSFSRHGIQDFLLIRITAIIMLLYIIYFCSFLFYLSEFSYVSLTYFFSFLFTKLFSMLALTSALIHVWIGLWQVLTDYIHSKKVRVFLQLLIMITIIGYFFSGLFIFWRT</sequence>
<evidence type="ECO:0000256" key="13">
    <source>
        <dbReference type="ARBA" id="ARBA00022989"/>
    </source>
</evidence>
<evidence type="ECO:0000256" key="19">
    <source>
        <dbReference type="SAM" id="Phobius"/>
    </source>
</evidence>
<dbReference type="InterPro" id="IPR034804">
    <property type="entry name" value="SQR/QFR_C/D"/>
</dbReference>
<keyword evidence="5 16" id="KW-0813">Transport</keyword>
<dbReference type="Pfam" id="PF01127">
    <property type="entry name" value="Sdh_cyt"/>
    <property type="match status" value="1"/>
</dbReference>
<keyword evidence="9 18" id="KW-0349">Heme</keyword>
<protein>
    <recommendedName>
        <fullName evidence="4 16">Succinate dehydrogenase hydrophobic membrane anchor subunit</fullName>
    </recommendedName>
</protein>
<organism evidence="20 21">
    <name type="scientific">Candidatus Photodesmus katoptron Akat1</name>
    <dbReference type="NCBI Taxonomy" id="1236703"/>
    <lineage>
        <taxon>Bacteria</taxon>
        <taxon>Pseudomonadati</taxon>
        <taxon>Pseudomonadota</taxon>
        <taxon>Gammaproteobacteria</taxon>
        <taxon>Vibrionales</taxon>
        <taxon>Vibrionaceae</taxon>
        <taxon>Candidatus Photodesmus</taxon>
    </lineage>
</organism>
<evidence type="ECO:0000313" key="20">
    <source>
        <dbReference type="EMBL" id="EPE37666.1"/>
    </source>
</evidence>
<evidence type="ECO:0000256" key="8">
    <source>
        <dbReference type="ARBA" id="ARBA00022532"/>
    </source>
</evidence>
<dbReference type="RefSeq" id="WP_016503464.1">
    <property type="nucleotide sequence ID" value="NZ_AMSD01000001.1"/>
</dbReference>
<keyword evidence="7 16" id="KW-0997">Cell inner membrane</keyword>
<evidence type="ECO:0000256" key="9">
    <source>
        <dbReference type="ARBA" id="ARBA00022617"/>
    </source>
</evidence>
<keyword evidence="12 16" id="KW-0249">Electron transport</keyword>
<reference evidence="20 21" key="1">
    <citation type="journal article" date="2014" name="Environ. Microbiol.">
        <title>Genomic signatures of obligate host dependence in the luminous bacterial symbiont of a vertebrate.</title>
        <authorList>
            <person name="Hendry T.A."/>
            <person name="de Wet J.R."/>
            <person name="Dunlap P.V."/>
        </authorList>
    </citation>
    <scope>NUCLEOTIDE SEQUENCE [LARGE SCALE GENOMIC DNA]</scope>
    <source>
        <strain evidence="20 21">Akat1</strain>
    </source>
</reference>
<feature type="transmembrane region" description="Helical" evidence="19">
    <location>
        <begin position="92"/>
        <end position="113"/>
    </location>
</feature>
<comment type="cofactor">
    <cofactor evidence="18">
        <name>heme</name>
        <dbReference type="ChEBI" id="CHEBI:30413"/>
    </cofactor>
    <text evidence="18">The heme is bound between the two transmembrane subunits.</text>
</comment>
<evidence type="ECO:0000313" key="21">
    <source>
        <dbReference type="Proteomes" id="UP000053688"/>
    </source>
</evidence>
<dbReference type="GO" id="GO:0009055">
    <property type="term" value="F:electron transfer activity"/>
    <property type="evidence" value="ECO:0007669"/>
    <property type="project" value="TreeGrafter"/>
</dbReference>
<dbReference type="AlphaFoldDB" id="S3E0F0"/>
<evidence type="ECO:0000256" key="11">
    <source>
        <dbReference type="ARBA" id="ARBA00022723"/>
    </source>
</evidence>
<dbReference type="NCBIfam" id="TIGR02968">
    <property type="entry name" value="succ_dehyd_anc"/>
    <property type="match status" value="1"/>
</dbReference>
<dbReference type="STRING" id="28176.CF66_2310"/>
<evidence type="ECO:0000256" key="10">
    <source>
        <dbReference type="ARBA" id="ARBA00022692"/>
    </source>
</evidence>
<evidence type="ECO:0000256" key="16">
    <source>
        <dbReference type="PIRNR" id="PIRNR000169"/>
    </source>
</evidence>
<dbReference type="UniPathway" id="UPA00223"/>
<dbReference type="InterPro" id="IPR014312">
    <property type="entry name" value="Succ_DH_anchor"/>
</dbReference>
<dbReference type="GO" id="GO:0006099">
    <property type="term" value="P:tricarboxylic acid cycle"/>
    <property type="evidence" value="ECO:0007669"/>
    <property type="project" value="UniProtKB-UniRule"/>
</dbReference>
<evidence type="ECO:0000256" key="15">
    <source>
        <dbReference type="ARBA" id="ARBA00023136"/>
    </source>
</evidence>
<keyword evidence="10 19" id="KW-0812">Transmembrane</keyword>
<evidence type="ECO:0000256" key="4">
    <source>
        <dbReference type="ARBA" id="ARBA00019425"/>
    </source>
</evidence>
<accession>S3E0F0</accession>
<evidence type="ECO:0000256" key="7">
    <source>
        <dbReference type="ARBA" id="ARBA00022519"/>
    </source>
</evidence>
<feature type="binding site" description="axial binding residue" evidence="18">
    <location>
        <position position="71"/>
    </location>
    <ligand>
        <name>heme</name>
        <dbReference type="ChEBI" id="CHEBI:30413"/>
        <note>ligand shared with second transmembrane subunit</note>
    </ligand>
    <ligandPart>
        <name>Fe</name>
        <dbReference type="ChEBI" id="CHEBI:18248"/>
    </ligandPart>
</feature>
<keyword evidence="11 18" id="KW-0479">Metal-binding</keyword>
<evidence type="ECO:0000256" key="5">
    <source>
        <dbReference type="ARBA" id="ARBA00022448"/>
    </source>
</evidence>
<keyword evidence="14 18" id="KW-0408">Iron</keyword>
<feature type="transmembrane region" description="Helical" evidence="19">
    <location>
        <begin position="17"/>
        <end position="39"/>
    </location>
</feature>
<feature type="binding site" evidence="17">
    <location>
        <position position="83"/>
    </location>
    <ligand>
        <name>a ubiquinone</name>
        <dbReference type="ChEBI" id="CHEBI:16389"/>
    </ligand>
</feature>
<evidence type="ECO:0000256" key="14">
    <source>
        <dbReference type="ARBA" id="ARBA00023004"/>
    </source>
</evidence>
<evidence type="ECO:0000256" key="2">
    <source>
        <dbReference type="ARBA" id="ARBA00004429"/>
    </source>
</evidence>
<dbReference type="PANTHER" id="PTHR38689">
    <property type="entry name" value="SUCCINATE DEHYDROGENASE HYDROPHOBIC MEMBRANE ANCHOR SUBUNIT"/>
    <property type="match status" value="1"/>
</dbReference>
<dbReference type="PATRIC" id="fig|1236703.3.peg.107"/>
<dbReference type="GO" id="GO:0046872">
    <property type="term" value="F:metal ion binding"/>
    <property type="evidence" value="ECO:0007669"/>
    <property type="project" value="UniProtKB-KW"/>
</dbReference>
<evidence type="ECO:0000256" key="1">
    <source>
        <dbReference type="ARBA" id="ARBA00004050"/>
    </source>
</evidence>
<dbReference type="SUPFAM" id="SSF81343">
    <property type="entry name" value="Fumarate reductase respiratory complex transmembrane subunits"/>
    <property type="match status" value="1"/>
</dbReference>
<evidence type="ECO:0000256" key="18">
    <source>
        <dbReference type="PIRSR" id="PIRSR000169-2"/>
    </source>
</evidence>
<dbReference type="Gene3D" id="1.20.1300.10">
    <property type="entry name" value="Fumarate reductase/succinate dehydrogenase, transmembrane subunit"/>
    <property type="match status" value="1"/>
</dbReference>
<dbReference type="InterPro" id="IPR000701">
    <property type="entry name" value="SuccDH_FuR_B_TM-su"/>
</dbReference>
<dbReference type="GO" id="GO:0005886">
    <property type="term" value="C:plasma membrane"/>
    <property type="evidence" value="ECO:0007669"/>
    <property type="project" value="UniProtKB-SubCell"/>
</dbReference>
<evidence type="ECO:0000256" key="17">
    <source>
        <dbReference type="PIRSR" id="PIRSR000169-1"/>
    </source>
</evidence>
<evidence type="ECO:0000256" key="6">
    <source>
        <dbReference type="ARBA" id="ARBA00022475"/>
    </source>
</evidence>
<dbReference type="EMBL" id="AMSD01000001">
    <property type="protein sequence ID" value="EPE37666.1"/>
    <property type="molecule type" value="Genomic_DNA"/>
</dbReference>
<comment type="pathway">
    <text evidence="3 16">Carbohydrate metabolism; tricarboxylic acid cycle.</text>
</comment>
<keyword evidence="8 16" id="KW-0816">Tricarboxylic acid cycle</keyword>
<keyword evidence="13 19" id="KW-1133">Transmembrane helix</keyword>
<dbReference type="Proteomes" id="UP000053688">
    <property type="component" value="Unassembled WGS sequence"/>
</dbReference>
<comment type="caution">
    <text evidence="20">The sequence shown here is derived from an EMBL/GenBank/DDBJ whole genome shotgun (WGS) entry which is preliminary data.</text>
</comment>
<proteinExistence type="predicted"/>
<dbReference type="PANTHER" id="PTHR38689:SF1">
    <property type="entry name" value="SUCCINATE DEHYDROGENASE HYDROPHOBIC MEMBRANE ANCHOR SUBUNIT"/>
    <property type="match status" value="1"/>
</dbReference>
<comment type="function">
    <text evidence="1 16">Membrane-anchoring subunit of succinate dehydrogenase (SDH).</text>
</comment>
<dbReference type="GO" id="GO:0020037">
    <property type="term" value="F:heme binding"/>
    <property type="evidence" value="ECO:0007669"/>
    <property type="project" value="InterPro"/>
</dbReference>
<keyword evidence="6 16" id="KW-1003">Cell membrane</keyword>
<dbReference type="GO" id="GO:0017004">
    <property type="term" value="P:cytochrome complex assembly"/>
    <property type="evidence" value="ECO:0007669"/>
    <property type="project" value="TreeGrafter"/>
</dbReference>
<name>S3E0F0_9GAMM</name>
<keyword evidence="15 16" id="KW-0472">Membrane</keyword>
<dbReference type="eggNOG" id="COG2142">
    <property type="taxonomic scope" value="Bacteria"/>
</dbReference>